<dbReference type="Gene3D" id="3.40.50.360">
    <property type="match status" value="1"/>
</dbReference>
<accession>A0A1I3RPC1</accession>
<gene>
    <name evidence="2" type="ORF">SAMN04487893_108114</name>
</gene>
<evidence type="ECO:0000313" key="2">
    <source>
        <dbReference type="EMBL" id="SFJ47900.1"/>
    </source>
</evidence>
<dbReference type="InterPro" id="IPR029039">
    <property type="entry name" value="Flavoprotein-like_sf"/>
</dbReference>
<name>A0A1I3RPC1_9FLAO</name>
<dbReference type="AlphaFoldDB" id="A0A1I3RPC1"/>
<dbReference type="RefSeq" id="WP_090679207.1">
    <property type="nucleotide sequence ID" value="NZ_FORU01000008.1"/>
</dbReference>
<keyword evidence="3" id="KW-1185">Reference proteome</keyword>
<keyword evidence="1" id="KW-0472">Membrane</keyword>
<dbReference type="OrthoDB" id="4547866at2"/>
<evidence type="ECO:0000256" key="1">
    <source>
        <dbReference type="SAM" id="Phobius"/>
    </source>
</evidence>
<protein>
    <recommendedName>
        <fullName evidence="4">Dialkylresorcinol condensing enzyme DarA</fullName>
    </recommendedName>
</protein>
<dbReference type="Proteomes" id="UP000243887">
    <property type="component" value="Unassembled WGS sequence"/>
</dbReference>
<evidence type="ECO:0008006" key="4">
    <source>
        <dbReference type="Google" id="ProtNLM"/>
    </source>
</evidence>
<organism evidence="2 3">
    <name type="scientific">Myroides guanonis</name>
    <dbReference type="NCBI Taxonomy" id="1150112"/>
    <lineage>
        <taxon>Bacteria</taxon>
        <taxon>Pseudomonadati</taxon>
        <taxon>Bacteroidota</taxon>
        <taxon>Flavobacteriia</taxon>
        <taxon>Flavobacteriales</taxon>
        <taxon>Flavobacteriaceae</taxon>
        <taxon>Myroides</taxon>
    </lineage>
</organism>
<reference evidence="3" key="1">
    <citation type="submission" date="2016-10" db="EMBL/GenBank/DDBJ databases">
        <authorList>
            <person name="Varghese N."/>
            <person name="Submissions S."/>
        </authorList>
    </citation>
    <scope>NUCLEOTIDE SEQUENCE [LARGE SCALE GENOMIC DNA]</scope>
    <source>
        <strain evidence="3">DSM 26542</strain>
    </source>
</reference>
<keyword evidence="1" id="KW-1133">Transmembrane helix</keyword>
<dbReference type="SUPFAM" id="SSF52218">
    <property type="entry name" value="Flavoproteins"/>
    <property type="match status" value="1"/>
</dbReference>
<dbReference type="EMBL" id="FORU01000008">
    <property type="protein sequence ID" value="SFJ47900.1"/>
    <property type="molecule type" value="Genomic_DNA"/>
</dbReference>
<keyword evidence="1" id="KW-0812">Transmembrane</keyword>
<feature type="transmembrane region" description="Helical" evidence="1">
    <location>
        <begin position="263"/>
        <end position="286"/>
    </location>
</feature>
<evidence type="ECO:0000313" key="3">
    <source>
        <dbReference type="Proteomes" id="UP000243887"/>
    </source>
</evidence>
<proteinExistence type="predicted"/>
<sequence>MKSVLVVYYSQTGQLKKVLDRVCEPLKDSSRYEIDYYEIEMTKEYPFPWKKEDFFGVFPESFKQLEQPFLPPKDSILNKKYDLIILGYQVWYLTPSIPINSFLKSEIAQQLLRDTPIITISGTRNMWVMAQEKVKELLIQCKGNLVGNIALVDRNVNLVSIVTIVDWMFTGLQRKLYGIFPKPGISPEEIEDSIRFGRTIQNHLDSGDYIELQTNLVAQGAVEIRHFLVSMDKKANRLFSIWSNLILNSKAEKRSFLLKCFNVYLLVAIWLISPIVHLIHLITYPINYNKIRRDKTYFEGVK</sequence>
<dbReference type="STRING" id="1150112.SAMN04487893_108114"/>